<organism evidence="2 3">
    <name type="scientific">Enterococcus thailandicus</name>
    <dbReference type="NCBI Taxonomy" id="417368"/>
    <lineage>
        <taxon>Bacteria</taxon>
        <taxon>Bacillati</taxon>
        <taxon>Bacillota</taxon>
        <taxon>Bacilli</taxon>
        <taxon>Lactobacillales</taxon>
        <taxon>Enterococcaceae</taxon>
        <taxon>Enterococcus</taxon>
    </lineage>
</organism>
<dbReference type="InterPro" id="IPR014284">
    <property type="entry name" value="RNA_pol_sigma-70_dom"/>
</dbReference>
<dbReference type="SUPFAM" id="SSF88659">
    <property type="entry name" value="Sigma3 and sigma4 domains of RNA polymerase sigma factors"/>
    <property type="match status" value="1"/>
</dbReference>
<keyword evidence="2" id="KW-0804">Transcription</keyword>
<dbReference type="GO" id="GO:0016987">
    <property type="term" value="F:sigma factor activity"/>
    <property type="evidence" value="ECO:0007669"/>
    <property type="project" value="InterPro"/>
</dbReference>
<dbReference type="Pfam" id="PF08281">
    <property type="entry name" value="Sigma70_r4_2"/>
    <property type="match status" value="1"/>
</dbReference>
<dbReference type="RefSeq" id="WP_010826048.1">
    <property type="nucleotide sequence ID" value="NZ_BJUG01000019.1"/>
</dbReference>
<dbReference type="Gene3D" id="1.10.10.10">
    <property type="entry name" value="Winged helix-like DNA-binding domain superfamily/Winged helix DNA-binding domain"/>
    <property type="match status" value="1"/>
</dbReference>
<reference evidence="2 3" key="1">
    <citation type="submission" date="2019-07" db="EMBL/GenBank/DDBJ databases">
        <title>Whole genome shotgun sequence of Enterococcus thailandicus NBRC 101867.</title>
        <authorList>
            <person name="Hosoyama A."/>
            <person name="Uohara A."/>
            <person name="Ohji S."/>
            <person name="Ichikawa N."/>
        </authorList>
    </citation>
    <scope>NUCLEOTIDE SEQUENCE [LARGE SCALE GENOMIC DNA]</scope>
    <source>
        <strain evidence="2 3">NBRC 101867</strain>
    </source>
</reference>
<accession>A0A510WKE3</accession>
<dbReference type="GO" id="GO:0006352">
    <property type="term" value="P:DNA-templated transcription initiation"/>
    <property type="evidence" value="ECO:0007669"/>
    <property type="project" value="InterPro"/>
</dbReference>
<gene>
    <name evidence="2" type="primary">rpoE</name>
    <name evidence="2" type="ORF">ETH01_24820</name>
</gene>
<dbReference type="InterPro" id="IPR013324">
    <property type="entry name" value="RNA_pol_sigma_r3/r4-like"/>
</dbReference>
<dbReference type="AlphaFoldDB" id="A0A510WKE3"/>
<protein>
    <submittedName>
        <fullName evidence="2">DNA-directed RNA polymerase sigma-70 factor</fullName>
    </submittedName>
</protein>
<name>A0A510WKE3_ENTTH</name>
<dbReference type="OrthoDB" id="9794508at2"/>
<dbReference type="GO" id="GO:0003677">
    <property type="term" value="F:DNA binding"/>
    <property type="evidence" value="ECO:0007669"/>
    <property type="project" value="InterPro"/>
</dbReference>
<dbReference type="NCBIfam" id="TIGR02937">
    <property type="entry name" value="sigma70-ECF"/>
    <property type="match status" value="1"/>
</dbReference>
<dbReference type="InterPro" id="IPR036388">
    <property type="entry name" value="WH-like_DNA-bd_sf"/>
</dbReference>
<sequence length="140" mass="16374">MEDSLDFRIVQIFDSFCKTVIRNEARNIKKQYARLRERQVSLTELPESALTSFQAKNTSIENSEVFLALGMELLVENLDVAEAIHQLSEPKRKIILLYYFAGFNDREIGEVIGMSVGGVWYQRRKAEEELRKYLEEKSYE</sequence>
<dbReference type="EMBL" id="BJUG01000019">
    <property type="protein sequence ID" value="GEK38195.1"/>
    <property type="molecule type" value="Genomic_DNA"/>
</dbReference>
<proteinExistence type="predicted"/>
<evidence type="ECO:0000313" key="2">
    <source>
        <dbReference type="EMBL" id="GEK38195.1"/>
    </source>
</evidence>
<dbReference type="GO" id="GO:0000428">
    <property type="term" value="C:DNA-directed RNA polymerase complex"/>
    <property type="evidence" value="ECO:0007669"/>
    <property type="project" value="UniProtKB-KW"/>
</dbReference>
<feature type="domain" description="RNA polymerase sigma factor 70 region 4 type 2" evidence="1">
    <location>
        <begin position="79"/>
        <end position="129"/>
    </location>
</feature>
<evidence type="ECO:0000259" key="1">
    <source>
        <dbReference type="Pfam" id="PF08281"/>
    </source>
</evidence>
<comment type="caution">
    <text evidence="2">The sequence shown here is derived from an EMBL/GenBank/DDBJ whole genome shotgun (WGS) entry which is preliminary data.</text>
</comment>
<evidence type="ECO:0000313" key="3">
    <source>
        <dbReference type="Proteomes" id="UP000321361"/>
    </source>
</evidence>
<dbReference type="Proteomes" id="UP000321361">
    <property type="component" value="Unassembled WGS sequence"/>
</dbReference>
<keyword evidence="2" id="KW-0240">DNA-directed RNA polymerase</keyword>
<dbReference type="GeneID" id="301214030"/>
<dbReference type="InterPro" id="IPR013249">
    <property type="entry name" value="RNA_pol_sigma70_r4_t2"/>
</dbReference>